<dbReference type="Pfam" id="PF02732">
    <property type="entry name" value="ERCC4"/>
    <property type="match status" value="1"/>
</dbReference>
<dbReference type="GO" id="GO:0003677">
    <property type="term" value="F:DNA binding"/>
    <property type="evidence" value="ECO:0007669"/>
    <property type="project" value="InterPro"/>
</dbReference>
<name>A0A7M3MBX6_9BACT</name>
<dbReference type="InterPro" id="IPR011335">
    <property type="entry name" value="Restrct_endonuc-II-like"/>
</dbReference>
<dbReference type="GO" id="GO:0004518">
    <property type="term" value="F:nuclease activity"/>
    <property type="evidence" value="ECO:0007669"/>
    <property type="project" value="InterPro"/>
</dbReference>
<gene>
    <name evidence="2" type="ORF">DPQ33_13820</name>
</gene>
<proteinExistence type="predicted"/>
<dbReference type="RefSeq" id="WP_144303823.1">
    <property type="nucleotide sequence ID" value="NZ_QMIE01000014.1"/>
</dbReference>
<organism evidence="2 3">
    <name type="scientific">Oceanidesulfovibrio indonesiensis</name>
    <dbReference type="NCBI Taxonomy" id="54767"/>
    <lineage>
        <taxon>Bacteria</taxon>
        <taxon>Pseudomonadati</taxon>
        <taxon>Thermodesulfobacteriota</taxon>
        <taxon>Desulfovibrionia</taxon>
        <taxon>Desulfovibrionales</taxon>
        <taxon>Desulfovibrionaceae</taxon>
        <taxon>Oceanidesulfovibrio</taxon>
    </lineage>
</organism>
<accession>A0A7M3MBX6</accession>
<dbReference type="SMART" id="SM00891">
    <property type="entry name" value="ERCC4"/>
    <property type="match status" value="1"/>
</dbReference>
<dbReference type="EMBL" id="QMIE01000014">
    <property type="protein sequence ID" value="TVM15779.1"/>
    <property type="molecule type" value="Genomic_DNA"/>
</dbReference>
<dbReference type="GO" id="GO:0006259">
    <property type="term" value="P:DNA metabolic process"/>
    <property type="evidence" value="ECO:0007669"/>
    <property type="project" value="UniProtKB-ARBA"/>
</dbReference>
<reference evidence="2 3" key="1">
    <citation type="submission" date="2018-06" db="EMBL/GenBank/DDBJ databases">
        <title>Complete genome of Desulfovibrio indonesiensis P37SLT.</title>
        <authorList>
            <person name="Crispim J.S."/>
            <person name="Vidigal P.M.P."/>
            <person name="Silva L.C.F."/>
            <person name="Laguardia C.N."/>
            <person name="Araujo L.C."/>
            <person name="Dias R.S."/>
            <person name="Sousa M.P."/>
            <person name="Paula S.O."/>
            <person name="Silva C."/>
        </authorList>
    </citation>
    <scope>NUCLEOTIDE SEQUENCE [LARGE SCALE GENOMIC DNA]</scope>
    <source>
        <strain evidence="2 3">P37SLT</strain>
    </source>
</reference>
<evidence type="ECO:0000259" key="1">
    <source>
        <dbReference type="SMART" id="SM00891"/>
    </source>
</evidence>
<feature type="domain" description="ERCC4" evidence="1">
    <location>
        <begin position="2"/>
        <end position="83"/>
    </location>
</feature>
<keyword evidence="3" id="KW-1185">Reference proteome</keyword>
<evidence type="ECO:0000313" key="3">
    <source>
        <dbReference type="Proteomes" id="UP000448292"/>
    </source>
</evidence>
<protein>
    <recommendedName>
        <fullName evidence="1">ERCC4 domain-containing protein</fullName>
    </recommendedName>
</protein>
<dbReference type="AlphaFoldDB" id="A0A7M3MBX6"/>
<comment type="caution">
    <text evidence="2">The sequence shown here is derived from an EMBL/GenBank/DDBJ whole genome shotgun (WGS) entry which is preliminary data.</text>
</comment>
<dbReference type="Gene3D" id="3.40.50.10130">
    <property type="match status" value="1"/>
</dbReference>
<dbReference type="SUPFAM" id="SSF52980">
    <property type="entry name" value="Restriction endonuclease-like"/>
    <property type="match status" value="1"/>
</dbReference>
<dbReference type="InterPro" id="IPR006166">
    <property type="entry name" value="ERCC4_domain"/>
</dbReference>
<dbReference type="Proteomes" id="UP000448292">
    <property type="component" value="Unassembled WGS sequence"/>
</dbReference>
<sequence>MQLIVDNREQAPLDFAPYPCTVQAGTLDVGDYSLSGLEHMVAVERKSIPDLVACVTRERPRFERELARARGLELFAVVIEGSLEDVRGHNYRSQTKPHAVLQSLTAWTIRYGVTWIWAGSPAGAAYFTYWTLEKYGTEAQKRLRAIVSALDGSQVIPTTKTPENAV</sequence>
<evidence type="ECO:0000313" key="2">
    <source>
        <dbReference type="EMBL" id="TVM15779.1"/>
    </source>
</evidence>
<dbReference type="OrthoDB" id="5401892at2"/>